<gene>
    <name evidence="1" type="ORF">EPD65_11840</name>
</gene>
<keyword evidence="2" id="KW-1185">Reference proteome</keyword>
<proteinExistence type="predicted"/>
<sequence length="86" mass="9220">MKATPSTVARLGAFLQAIAVAPTPGEPTGLAAVVRAANGDLYVRAKATTVTRHWTNAYGMNDHTRYRWDQLPGPLEVVFAGVEVEP</sequence>
<protein>
    <submittedName>
        <fullName evidence="1">Uncharacterized protein</fullName>
    </submittedName>
</protein>
<reference evidence="1 2" key="1">
    <citation type="submission" date="2019-03" db="EMBL/GenBank/DDBJ databases">
        <authorList>
            <person name="Kim M.K.M."/>
        </authorList>
    </citation>
    <scope>NUCLEOTIDE SEQUENCE [LARGE SCALE GENOMIC DNA]</scope>
    <source>
        <strain evidence="1 2">18JY15-6</strain>
    </source>
</reference>
<dbReference type="Proteomes" id="UP000295453">
    <property type="component" value="Unassembled WGS sequence"/>
</dbReference>
<name>A0A4R1BZA8_9ACTN</name>
<accession>A0A4R1BZA8</accession>
<evidence type="ECO:0000313" key="2">
    <source>
        <dbReference type="Proteomes" id="UP000295453"/>
    </source>
</evidence>
<dbReference type="AlphaFoldDB" id="A0A4R1BZA8"/>
<dbReference type="EMBL" id="SJZJ01000019">
    <property type="protein sequence ID" value="TCJ23047.1"/>
    <property type="molecule type" value="Genomic_DNA"/>
</dbReference>
<organism evidence="1 2">
    <name type="scientific">Nocardioides jejuensis</name>
    <dbReference type="NCBI Taxonomy" id="2502782"/>
    <lineage>
        <taxon>Bacteria</taxon>
        <taxon>Bacillati</taxon>
        <taxon>Actinomycetota</taxon>
        <taxon>Actinomycetes</taxon>
        <taxon>Propionibacteriales</taxon>
        <taxon>Nocardioidaceae</taxon>
        <taxon>Nocardioides</taxon>
    </lineage>
</organism>
<evidence type="ECO:0000313" key="1">
    <source>
        <dbReference type="EMBL" id="TCJ23047.1"/>
    </source>
</evidence>
<comment type="caution">
    <text evidence="1">The sequence shown here is derived from an EMBL/GenBank/DDBJ whole genome shotgun (WGS) entry which is preliminary data.</text>
</comment>
<dbReference type="RefSeq" id="WP_131584384.1">
    <property type="nucleotide sequence ID" value="NZ_SJZJ01000019.1"/>
</dbReference>